<sequence>MKISLEQQKRCSFYVFGLLLSGKIQRYRIGDERTIDVLTRP</sequence>
<gene>
    <name evidence="1" type="ORF">HMPREF0083_02165</name>
</gene>
<evidence type="ECO:0000313" key="1">
    <source>
        <dbReference type="EMBL" id="ERI09800.1"/>
    </source>
</evidence>
<reference evidence="1 2" key="1">
    <citation type="submission" date="2013-08" db="EMBL/GenBank/DDBJ databases">
        <authorList>
            <person name="Weinstock G."/>
            <person name="Sodergren E."/>
            <person name="Wylie T."/>
            <person name="Fulton L."/>
            <person name="Fulton R."/>
            <person name="Fronick C."/>
            <person name="O'Laughlin M."/>
            <person name="Godfrey J."/>
            <person name="Miner T."/>
            <person name="Herter B."/>
            <person name="Appelbaum E."/>
            <person name="Cordes M."/>
            <person name="Lek S."/>
            <person name="Wollam A."/>
            <person name="Pepin K.H."/>
            <person name="Palsikar V.B."/>
            <person name="Mitreva M."/>
            <person name="Wilson R.K."/>
        </authorList>
    </citation>
    <scope>NUCLEOTIDE SEQUENCE [LARGE SCALE GENOMIC DNA]</scope>
    <source>
        <strain evidence="1 2">ATCC 12856</strain>
    </source>
</reference>
<protein>
    <submittedName>
        <fullName evidence="1">Uncharacterized protein</fullName>
    </submittedName>
</protein>
<dbReference type="HOGENOM" id="CLU_3264890_0_0_9"/>
<proteinExistence type="predicted"/>
<accession>U1X4B5</accession>
<dbReference type="Proteomes" id="UP000016511">
    <property type="component" value="Unassembled WGS sequence"/>
</dbReference>
<keyword evidence="2" id="KW-1185">Reference proteome</keyword>
<name>U1X4B5_ANEAE</name>
<organism evidence="1 2">
    <name type="scientific">Aneurinibacillus aneurinilyticus ATCC 12856</name>
    <dbReference type="NCBI Taxonomy" id="649747"/>
    <lineage>
        <taxon>Bacteria</taxon>
        <taxon>Bacillati</taxon>
        <taxon>Bacillota</taxon>
        <taxon>Bacilli</taxon>
        <taxon>Bacillales</taxon>
        <taxon>Paenibacillaceae</taxon>
        <taxon>Aneurinibacillus group</taxon>
        <taxon>Aneurinibacillus</taxon>
    </lineage>
</organism>
<dbReference type="PATRIC" id="fig|649747.3.peg.1960"/>
<dbReference type="EMBL" id="AWSJ01000137">
    <property type="protein sequence ID" value="ERI09800.1"/>
    <property type="molecule type" value="Genomic_DNA"/>
</dbReference>
<dbReference type="AlphaFoldDB" id="U1X4B5"/>
<evidence type="ECO:0000313" key="2">
    <source>
        <dbReference type="Proteomes" id="UP000016511"/>
    </source>
</evidence>
<comment type="caution">
    <text evidence="1">The sequence shown here is derived from an EMBL/GenBank/DDBJ whole genome shotgun (WGS) entry which is preliminary data.</text>
</comment>
<dbReference type="STRING" id="649747.HMPREF0083_02165"/>